<keyword evidence="5" id="KW-1185">Reference proteome</keyword>
<reference evidence="4 5" key="1">
    <citation type="submission" date="2020-02" db="EMBL/GenBank/DDBJ databases">
        <title>Rhodobacter translucens sp. nov., a novel bacterium isolated from activated sludge.</title>
        <authorList>
            <person name="Liu J."/>
        </authorList>
    </citation>
    <scope>NUCLEOTIDE SEQUENCE [LARGE SCALE GENOMIC DNA]</scope>
    <source>
        <strain evidence="4 5">HX-7-19</strain>
    </source>
</reference>
<dbReference type="EMBL" id="JAALFE010000005">
    <property type="protein sequence ID" value="NGQ90791.1"/>
    <property type="molecule type" value="Genomic_DNA"/>
</dbReference>
<dbReference type="Gene3D" id="2.160.20.160">
    <property type="match status" value="2"/>
</dbReference>
<dbReference type="GO" id="GO:0005509">
    <property type="term" value="F:calcium ion binding"/>
    <property type="evidence" value="ECO:0007669"/>
    <property type="project" value="InterPro"/>
</dbReference>
<evidence type="ECO:0000313" key="5">
    <source>
        <dbReference type="Proteomes" id="UP000474758"/>
    </source>
</evidence>
<sequence length="454" mass="46948">MGFLLLMMLGVGVAANLLMSSEDDDGATAEDNSPSDEPEDRNINLASGVQNPSGGAGNDKFTGIVEGTVRGAAGNDTFSFEDGYAAKIYGGAGEDSFVGGMGDSFALHGDAGNDSFSFDTDVFDGAAAYGGTGDDRFDLHFDDSDNQRGAILSGGDGADTYDLTVAPGMAAKAGPGKLVTITDFDPAEDGLDIDFNQLDRAELVENREGNYSDLNLHYTATDDTGAAVDRYMRIRLQGVTGSTLEDLGIALPDTDGNTGRLYEIASGGLSRVDGGTGDDTIRGIADGSFFGGSGNDAFEIETGADSTLDGGSGDDVMTIGEGVNFTIRGGAGDDALYIDATRNTQEASIIDGGDGDDRINVDITLTDPSGQRIDTVSGGAGFDTFTLNLTGVTYGRDYASDQMLAIKDLTSSEDDLVINIPAQDAPFYKGATLVPNAQGGSTNLVLTFENVDLR</sequence>
<dbReference type="PRINTS" id="PR00313">
    <property type="entry name" value="CABNDNGRPT"/>
</dbReference>
<gene>
    <name evidence="4" type="ORF">G5V65_07760</name>
</gene>
<dbReference type="PANTHER" id="PTHR38340">
    <property type="entry name" value="S-LAYER PROTEIN"/>
    <property type="match status" value="1"/>
</dbReference>
<protein>
    <recommendedName>
        <fullName evidence="6">Calcium-binding protein</fullName>
    </recommendedName>
</protein>
<evidence type="ECO:0000256" key="1">
    <source>
        <dbReference type="ARBA" id="ARBA00004613"/>
    </source>
</evidence>
<dbReference type="InterPro" id="IPR050557">
    <property type="entry name" value="RTX_toxin/Mannuronan_C5-epim"/>
</dbReference>
<dbReference type="Proteomes" id="UP000474758">
    <property type="component" value="Unassembled WGS sequence"/>
</dbReference>
<dbReference type="Pfam" id="PF00353">
    <property type="entry name" value="HemolysinCabind"/>
    <property type="match status" value="6"/>
</dbReference>
<accession>A0A6M1U944</accession>
<proteinExistence type="predicted"/>
<dbReference type="AlphaFoldDB" id="A0A6M1U944"/>
<dbReference type="GO" id="GO:0005576">
    <property type="term" value="C:extracellular region"/>
    <property type="evidence" value="ECO:0007669"/>
    <property type="project" value="UniProtKB-SubCell"/>
</dbReference>
<name>A0A6M1U944_9RHOB</name>
<dbReference type="InterPro" id="IPR011049">
    <property type="entry name" value="Serralysin-like_metalloprot_C"/>
</dbReference>
<dbReference type="InterPro" id="IPR001343">
    <property type="entry name" value="Hemolysn_Ca-bd"/>
</dbReference>
<feature type="region of interest" description="Disordered" evidence="3">
    <location>
        <begin position="23"/>
        <end position="59"/>
    </location>
</feature>
<evidence type="ECO:0000313" key="4">
    <source>
        <dbReference type="EMBL" id="NGQ90791.1"/>
    </source>
</evidence>
<dbReference type="PANTHER" id="PTHR38340:SF1">
    <property type="entry name" value="S-LAYER PROTEIN"/>
    <property type="match status" value="1"/>
</dbReference>
<feature type="compositionally biased region" description="Acidic residues" evidence="3">
    <location>
        <begin position="23"/>
        <end position="39"/>
    </location>
</feature>
<comment type="subcellular location">
    <subcellularLocation>
        <location evidence="1">Secreted</location>
    </subcellularLocation>
</comment>
<evidence type="ECO:0000256" key="3">
    <source>
        <dbReference type="SAM" id="MobiDB-lite"/>
    </source>
</evidence>
<evidence type="ECO:0008006" key="6">
    <source>
        <dbReference type="Google" id="ProtNLM"/>
    </source>
</evidence>
<organism evidence="4 5">
    <name type="scientific">Paragemmobacter kunshanensis</name>
    <dbReference type="NCBI Taxonomy" id="2583234"/>
    <lineage>
        <taxon>Bacteria</taxon>
        <taxon>Pseudomonadati</taxon>
        <taxon>Pseudomonadota</taxon>
        <taxon>Alphaproteobacteria</taxon>
        <taxon>Rhodobacterales</taxon>
        <taxon>Paracoccaceae</taxon>
        <taxon>Paragemmobacter</taxon>
    </lineage>
</organism>
<dbReference type="SUPFAM" id="SSF51120">
    <property type="entry name" value="beta-Roll"/>
    <property type="match status" value="2"/>
</dbReference>
<evidence type="ECO:0000256" key="2">
    <source>
        <dbReference type="ARBA" id="ARBA00022525"/>
    </source>
</evidence>
<feature type="compositionally biased region" description="Polar residues" evidence="3">
    <location>
        <begin position="44"/>
        <end position="53"/>
    </location>
</feature>
<keyword evidence="2" id="KW-0964">Secreted</keyword>
<comment type="caution">
    <text evidence="4">The sequence shown here is derived from an EMBL/GenBank/DDBJ whole genome shotgun (WGS) entry which is preliminary data.</text>
</comment>